<evidence type="ECO:0000313" key="4">
    <source>
        <dbReference type="EMBL" id="GAA2798536.1"/>
    </source>
</evidence>
<keyword evidence="1" id="KW-0058">Aromatic hydrocarbons catabolism</keyword>
<keyword evidence="1" id="KW-0560">Oxidoreductase</keyword>
<name>A0ABN3VF15_9PSEU</name>
<dbReference type="CDD" id="cd23933">
    <property type="entry name" value="ALDH_C"/>
    <property type="match status" value="1"/>
</dbReference>
<dbReference type="EMBL" id="BAAAUX010000015">
    <property type="protein sequence ID" value="GAA2798536.1"/>
    <property type="molecule type" value="Genomic_DNA"/>
</dbReference>
<dbReference type="InterPro" id="IPR015426">
    <property type="entry name" value="Acetylaldehyde_DH_C"/>
</dbReference>
<sequence>MLNRHPLRAAVIGAGILGVDLAEKLLASTTLTCTLVTGRRDSSGLRLAAELGCATSTAGVDAVGSDIDIVFDASNAAAHPAHWGELASREDVLLVDLTPSSGGTMVAPTVNGYRAESARHLNLVSCGGQAVLPVLNALAQHCTPAYVEVVTTAASASVGPATRRNLDEYLATTEYAIRRLTHAPEAKVLTAISPARPAPAFRAEVTVLASDLGGSEPTLRASVEAAAAEVRSFAPGYAVTSVVVADGRVTVSVRVTAPGGRLRSYAGNVEIINAAAVAVAERNAASRKEVRSDGHRGQARARA</sequence>
<comment type="caution">
    <text evidence="1">Lacks conserved residue(s) required for the propagation of feature annotation.</text>
</comment>
<reference evidence="4 5" key="1">
    <citation type="journal article" date="2019" name="Int. J. Syst. Evol. Microbiol.">
        <title>The Global Catalogue of Microorganisms (GCM) 10K type strain sequencing project: providing services to taxonomists for standard genome sequencing and annotation.</title>
        <authorList>
            <consortium name="The Broad Institute Genomics Platform"/>
            <consortium name="The Broad Institute Genome Sequencing Center for Infectious Disease"/>
            <person name="Wu L."/>
            <person name="Ma J."/>
        </authorList>
    </citation>
    <scope>NUCLEOTIDE SEQUENCE [LARGE SCALE GENOMIC DNA]</scope>
    <source>
        <strain evidence="4 5">JCM 9383</strain>
    </source>
</reference>
<dbReference type="Proteomes" id="UP001500979">
    <property type="component" value="Unassembled WGS sequence"/>
</dbReference>
<keyword evidence="5" id="KW-1185">Reference proteome</keyword>
<accession>A0ABN3VF15</accession>
<evidence type="ECO:0000256" key="2">
    <source>
        <dbReference type="SAM" id="MobiDB-lite"/>
    </source>
</evidence>
<dbReference type="HAMAP" id="MF_01657">
    <property type="entry name" value="Ac_ald_DH_ac"/>
    <property type="match status" value="1"/>
</dbReference>
<feature type="compositionally biased region" description="Basic and acidic residues" evidence="2">
    <location>
        <begin position="284"/>
        <end position="296"/>
    </location>
</feature>
<feature type="binding site" evidence="1">
    <location>
        <position position="268"/>
    </location>
    <ligand>
        <name>NAD(+)</name>
        <dbReference type="ChEBI" id="CHEBI:57540"/>
    </ligand>
</feature>
<comment type="caution">
    <text evidence="4">The sequence shown here is derived from an EMBL/GenBank/DDBJ whole genome shotgun (WGS) entry which is preliminary data.</text>
</comment>
<keyword evidence="1" id="KW-0520">NAD</keyword>
<proteinExistence type="inferred from homology"/>
<dbReference type="Gene3D" id="3.40.50.720">
    <property type="entry name" value="NAD(P)-binding Rossmann-like Domain"/>
    <property type="match status" value="1"/>
</dbReference>
<dbReference type="Pfam" id="PF09290">
    <property type="entry name" value="AcetDehyd-dimer"/>
    <property type="match status" value="1"/>
</dbReference>
<dbReference type="NCBIfam" id="NF006157">
    <property type="entry name" value="PRK08300.1"/>
    <property type="match status" value="1"/>
</dbReference>
<dbReference type="RefSeq" id="WP_344681381.1">
    <property type="nucleotide sequence ID" value="NZ_BAAAUX010000015.1"/>
</dbReference>
<feature type="active site" description="Acyl-thioester intermediate" evidence="1">
    <location>
        <position position="126"/>
    </location>
</feature>
<feature type="binding site" evidence="1">
    <location>
        <begin position="157"/>
        <end position="165"/>
    </location>
    <ligand>
        <name>NAD(+)</name>
        <dbReference type="ChEBI" id="CHEBI:57540"/>
    </ligand>
</feature>
<evidence type="ECO:0000259" key="3">
    <source>
        <dbReference type="Pfam" id="PF09290"/>
    </source>
</evidence>
<dbReference type="InterPro" id="IPR003361">
    <property type="entry name" value="Acetaldehyde_dehydrogenase"/>
</dbReference>
<dbReference type="InterPro" id="IPR036291">
    <property type="entry name" value="NAD(P)-bd_dom_sf"/>
</dbReference>
<comment type="catalytic activity">
    <reaction evidence="1">
        <text>acetaldehyde + NAD(+) + CoA = acetyl-CoA + NADH + H(+)</text>
        <dbReference type="Rhea" id="RHEA:23288"/>
        <dbReference type="ChEBI" id="CHEBI:15343"/>
        <dbReference type="ChEBI" id="CHEBI:15378"/>
        <dbReference type="ChEBI" id="CHEBI:57287"/>
        <dbReference type="ChEBI" id="CHEBI:57288"/>
        <dbReference type="ChEBI" id="CHEBI:57540"/>
        <dbReference type="ChEBI" id="CHEBI:57945"/>
        <dbReference type="EC" id="1.2.1.10"/>
    </reaction>
</comment>
<dbReference type="Gene3D" id="3.30.360.10">
    <property type="entry name" value="Dihydrodipicolinate Reductase, domain 2"/>
    <property type="match status" value="1"/>
</dbReference>
<dbReference type="EC" id="1.2.1.10" evidence="1"/>
<protein>
    <recommendedName>
        <fullName evidence="1">Acetaldehyde dehydrogenase</fullName>
        <ecNumber evidence="1">1.2.1.10</ecNumber>
    </recommendedName>
    <alternativeName>
        <fullName evidence="1">Acetaldehyde dehydrogenase [acetylating]</fullName>
    </alternativeName>
</protein>
<comment type="similarity">
    <text evidence="1">Belongs to the acetaldehyde dehydrogenase family.</text>
</comment>
<dbReference type="SUPFAM" id="SSF51735">
    <property type="entry name" value="NAD(P)-binding Rossmann-fold domains"/>
    <property type="match status" value="1"/>
</dbReference>
<evidence type="ECO:0000256" key="1">
    <source>
        <dbReference type="HAMAP-Rule" id="MF_01657"/>
    </source>
</evidence>
<dbReference type="SUPFAM" id="SSF55347">
    <property type="entry name" value="Glyceraldehyde-3-phosphate dehydrogenase-like, C-terminal domain"/>
    <property type="match status" value="1"/>
</dbReference>
<organism evidence="4 5">
    <name type="scientific">Saccharopolyspora taberi</name>
    <dbReference type="NCBI Taxonomy" id="60895"/>
    <lineage>
        <taxon>Bacteria</taxon>
        <taxon>Bacillati</taxon>
        <taxon>Actinomycetota</taxon>
        <taxon>Actinomycetes</taxon>
        <taxon>Pseudonocardiales</taxon>
        <taxon>Pseudonocardiaceae</taxon>
        <taxon>Saccharopolyspora</taxon>
    </lineage>
</organism>
<gene>
    <name evidence="4" type="ORF">GCM10010470_37130</name>
</gene>
<feature type="region of interest" description="Disordered" evidence="2">
    <location>
        <begin position="283"/>
        <end position="303"/>
    </location>
</feature>
<evidence type="ECO:0000313" key="5">
    <source>
        <dbReference type="Proteomes" id="UP001500979"/>
    </source>
</evidence>
<feature type="domain" description="Acetaldehyde dehydrogenase C-terminal" evidence="3">
    <location>
        <begin position="126"/>
        <end position="261"/>
    </location>
</feature>